<evidence type="ECO:0000256" key="5">
    <source>
        <dbReference type="SAM" id="SignalP"/>
    </source>
</evidence>
<evidence type="ECO:0000256" key="3">
    <source>
        <dbReference type="ARBA" id="ARBA00023180"/>
    </source>
</evidence>
<comment type="subcellular location">
    <subcellularLocation>
        <location evidence="1">Cell envelope</location>
    </subcellularLocation>
</comment>
<keyword evidence="3" id="KW-0325">Glycoprotein</keyword>
<evidence type="ECO:0000313" key="6">
    <source>
        <dbReference type="EMBL" id="KXJ90800.1"/>
    </source>
</evidence>
<dbReference type="GO" id="GO:0009277">
    <property type="term" value="C:fungal-type cell wall"/>
    <property type="evidence" value="ECO:0007669"/>
    <property type="project" value="TreeGrafter"/>
</dbReference>
<name>A0A136J0N2_9PEZI</name>
<evidence type="ECO:0000313" key="7">
    <source>
        <dbReference type="Proteomes" id="UP000070501"/>
    </source>
</evidence>
<dbReference type="GO" id="GO:0009986">
    <property type="term" value="C:cell surface"/>
    <property type="evidence" value="ECO:0007669"/>
    <property type="project" value="TreeGrafter"/>
</dbReference>
<evidence type="ECO:0000256" key="4">
    <source>
        <dbReference type="SAM" id="MobiDB-lite"/>
    </source>
</evidence>
<dbReference type="PANTHER" id="PTHR31018">
    <property type="entry name" value="SPORULATION-SPECIFIC PROTEIN-RELATED"/>
    <property type="match status" value="1"/>
</dbReference>
<dbReference type="OrthoDB" id="536881at2759"/>
<organism evidence="6 7">
    <name type="scientific">Microdochium bolleyi</name>
    <dbReference type="NCBI Taxonomy" id="196109"/>
    <lineage>
        <taxon>Eukaryota</taxon>
        <taxon>Fungi</taxon>
        <taxon>Dikarya</taxon>
        <taxon>Ascomycota</taxon>
        <taxon>Pezizomycotina</taxon>
        <taxon>Sordariomycetes</taxon>
        <taxon>Xylariomycetidae</taxon>
        <taxon>Xylariales</taxon>
        <taxon>Microdochiaceae</taxon>
        <taxon>Microdochium</taxon>
    </lineage>
</organism>
<feature type="chain" id="PRO_5007293350" evidence="5">
    <location>
        <begin position="22"/>
        <end position="400"/>
    </location>
</feature>
<dbReference type="InParanoid" id="A0A136J0N2"/>
<dbReference type="GO" id="GO:0005886">
    <property type="term" value="C:plasma membrane"/>
    <property type="evidence" value="ECO:0007669"/>
    <property type="project" value="TreeGrafter"/>
</dbReference>
<dbReference type="GO" id="GO:0031505">
    <property type="term" value="P:fungal-type cell wall organization"/>
    <property type="evidence" value="ECO:0007669"/>
    <property type="project" value="TreeGrafter"/>
</dbReference>
<feature type="region of interest" description="Disordered" evidence="4">
    <location>
        <begin position="343"/>
        <end position="369"/>
    </location>
</feature>
<dbReference type="Proteomes" id="UP000070501">
    <property type="component" value="Unassembled WGS sequence"/>
</dbReference>
<dbReference type="PANTHER" id="PTHR31018:SF3">
    <property type="entry name" value="RECEPTOR PROTEIN-TYROSINE KINASE"/>
    <property type="match status" value="1"/>
</dbReference>
<dbReference type="EMBL" id="KQ964251">
    <property type="protein sequence ID" value="KXJ90800.1"/>
    <property type="molecule type" value="Genomic_DNA"/>
</dbReference>
<dbReference type="AlphaFoldDB" id="A0A136J0N2"/>
<gene>
    <name evidence="6" type="ORF">Micbo1qcDRAFT_175816</name>
</gene>
<dbReference type="FunCoup" id="A0A136J0N2">
    <property type="interactions" value="135"/>
</dbReference>
<evidence type="ECO:0000256" key="2">
    <source>
        <dbReference type="ARBA" id="ARBA00022729"/>
    </source>
</evidence>
<accession>A0A136J0N2</accession>
<protein>
    <submittedName>
        <fullName evidence="6">GPI-anchored cell wall organization protein ecm33</fullName>
    </submittedName>
</protein>
<dbReference type="InterPro" id="IPR051648">
    <property type="entry name" value="CWI-Assembly_Regulator"/>
</dbReference>
<reference evidence="7" key="1">
    <citation type="submission" date="2016-02" db="EMBL/GenBank/DDBJ databases">
        <title>Draft genome sequence of Microdochium bolleyi, a fungal endophyte of beachgrass.</title>
        <authorList>
            <consortium name="DOE Joint Genome Institute"/>
            <person name="David A.S."/>
            <person name="May G."/>
            <person name="Haridas S."/>
            <person name="Lim J."/>
            <person name="Wang M."/>
            <person name="Labutti K."/>
            <person name="Lipzen A."/>
            <person name="Barry K."/>
            <person name="Grigoriev I.V."/>
        </authorList>
    </citation>
    <scope>NUCLEOTIDE SEQUENCE [LARGE SCALE GENOMIC DNA]</scope>
    <source>
        <strain evidence="7">J235TASD1</strain>
    </source>
</reference>
<feature type="signal peptide" evidence="5">
    <location>
        <begin position="1"/>
        <end position="21"/>
    </location>
</feature>
<dbReference type="STRING" id="196109.A0A136J0N2"/>
<sequence length="400" mass="41480">MYTKQILSAVAALSFVSGAVAIDCQDPTATVQSSADATAVAKCGKFDGNIVISKSYSGAIDLGGLQRIGGDLTALDNENITSLSANFLQEIGGKLSLKNLINLSGMSLMRLSSVDTIEWVTLRKLANPTLGITGITKASSILVADTTIKTLEGLNVDSLSFINLNNNREIVTFKSNIKSISDRMIIDSNGLKMQMDMPNLIWASNLTISNVTTFSAPALKTINGSMSFSSNYFTSVSFPNLTKLEEGTFSFISNPQLTNLTLPLLKSVGGGLVVANNTALSAINGFPTLETVGGAIGIRGSFKNFSLPALDDVRGGAEITSTEDIQANCDKFKSDKGSEVQGKLSCEGKNADANSNTGSANGGGSGSSGNNSGNNAGAIGVNMATLLSLGAVGVFYSAFL</sequence>
<proteinExistence type="predicted"/>
<dbReference type="SUPFAM" id="SSF52058">
    <property type="entry name" value="L domain-like"/>
    <property type="match status" value="2"/>
</dbReference>
<keyword evidence="2 5" id="KW-0732">Signal</keyword>
<evidence type="ECO:0000256" key="1">
    <source>
        <dbReference type="ARBA" id="ARBA00004196"/>
    </source>
</evidence>
<keyword evidence="7" id="KW-1185">Reference proteome</keyword>